<dbReference type="AlphaFoldDB" id="A0A8H7E6X1"/>
<evidence type="ECO:0008006" key="3">
    <source>
        <dbReference type="Google" id="ProtNLM"/>
    </source>
</evidence>
<dbReference type="EMBL" id="JAACFV010000045">
    <property type="protein sequence ID" value="KAF7509096.1"/>
    <property type="molecule type" value="Genomic_DNA"/>
</dbReference>
<accession>A0A8H7E6X1</accession>
<sequence>MGRPIAPTSDSPQWVTIIEYMNTQRANTPYLIFVGKNPEHHMFPEHEELPDVICAFSPKGWIDEELAIDWLRRNSFQMRPNKTSISFRYLIVKRLL</sequence>
<dbReference type="OrthoDB" id="4324149at2759"/>
<name>A0A8H7E6X1_9EURO</name>
<dbReference type="Proteomes" id="UP000606974">
    <property type="component" value="Unassembled WGS sequence"/>
</dbReference>
<gene>
    <name evidence="1" type="ORF">GJ744_008323</name>
</gene>
<reference evidence="1" key="1">
    <citation type="submission" date="2020-02" db="EMBL/GenBank/DDBJ databases">
        <authorList>
            <person name="Palmer J.M."/>
        </authorList>
    </citation>
    <scope>NUCLEOTIDE SEQUENCE</scope>
    <source>
        <strain evidence="1">EPUS1.4</strain>
        <tissue evidence="1">Thallus</tissue>
    </source>
</reference>
<evidence type="ECO:0000313" key="2">
    <source>
        <dbReference type="Proteomes" id="UP000606974"/>
    </source>
</evidence>
<keyword evidence="2" id="KW-1185">Reference proteome</keyword>
<proteinExistence type="predicted"/>
<protein>
    <recommendedName>
        <fullName evidence="3">DDE-1 domain-containing protein</fullName>
    </recommendedName>
</protein>
<organism evidence="1 2">
    <name type="scientific">Endocarpon pusillum</name>
    <dbReference type="NCBI Taxonomy" id="364733"/>
    <lineage>
        <taxon>Eukaryota</taxon>
        <taxon>Fungi</taxon>
        <taxon>Dikarya</taxon>
        <taxon>Ascomycota</taxon>
        <taxon>Pezizomycotina</taxon>
        <taxon>Eurotiomycetes</taxon>
        <taxon>Chaetothyriomycetidae</taxon>
        <taxon>Verrucariales</taxon>
        <taxon>Verrucariaceae</taxon>
        <taxon>Endocarpon</taxon>
    </lineage>
</organism>
<comment type="caution">
    <text evidence="1">The sequence shown here is derived from an EMBL/GenBank/DDBJ whole genome shotgun (WGS) entry which is preliminary data.</text>
</comment>
<evidence type="ECO:0000313" key="1">
    <source>
        <dbReference type="EMBL" id="KAF7509096.1"/>
    </source>
</evidence>